<evidence type="ECO:0000313" key="1">
    <source>
        <dbReference type="EMBL" id="CAH2037430.1"/>
    </source>
</evidence>
<gene>
    <name evidence="1" type="ORF">IPOD504_LOCUS1165</name>
</gene>
<dbReference type="Proteomes" id="UP000837857">
    <property type="component" value="Chromosome 10"/>
</dbReference>
<evidence type="ECO:0000313" key="2">
    <source>
        <dbReference type="Proteomes" id="UP000837857"/>
    </source>
</evidence>
<feature type="non-terminal residue" evidence="1">
    <location>
        <position position="1"/>
    </location>
</feature>
<reference evidence="1" key="1">
    <citation type="submission" date="2022-03" db="EMBL/GenBank/DDBJ databases">
        <authorList>
            <person name="Martin H S."/>
        </authorList>
    </citation>
    <scope>NUCLEOTIDE SEQUENCE</scope>
</reference>
<accession>A0ABN8HMU8</accession>
<dbReference type="EMBL" id="OW152822">
    <property type="protein sequence ID" value="CAH2037430.1"/>
    <property type="molecule type" value="Genomic_DNA"/>
</dbReference>
<protein>
    <submittedName>
        <fullName evidence="1">Uncharacterized protein</fullName>
    </submittedName>
</protein>
<sequence length="105" mass="11524">MVTALSFAFVGNAGGAGGRCARADSRSDRGRLVTGSLNRRATVRKIGRLALLAIDLRPGLVDCALYRALMSRLSYILVTKATLEKSDDYNKYVMKEEKKADMHTE</sequence>
<keyword evidence="2" id="KW-1185">Reference proteome</keyword>
<name>A0ABN8HMU8_9NEOP</name>
<proteinExistence type="predicted"/>
<organism evidence="1 2">
    <name type="scientific">Iphiclides podalirius</name>
    <name type="common">scarce swallowtail</name>
    <dbReference type="NCBI Taxonomy" id="110791"/>
    <lineage>
        <taxon>Eukaryota</taxon>
        <taxon>Metazoa</taxon>
        <taxon>Ecdysozoa</taxon>
        <taxon>Arthropoda</taxon>
        <taxon>Hexapoda</taxon>
        <taxon>Insecta</taxon>
        <taxon>Pterygota</taxon>
        <taxon>Neoptera</taxon>
        <taxon>Endopterygota</taxon>
        <taxon>Lepidoptera</taxon>
        <taxon>Glossata</taxon>
        <taxon>Ditrysia</taxon>
        <taxon>Papilionoidea</taxon>
        <taxon>Papilionidae</taxon>
        <taxon>Papilioninae</taxon>
        <taxon>Iphiclides</taxon>
    </lineage>
</organism>